<keyword evidence="2" id="KW-1185">Reference proteome</keyword>
<organism evidence="1 2">
    <name type="scientific">Acropora cervicornis</name>
    <name type="common">Staghorn coral</name>
    <dbReference type="NCBI Taxonomy" id="6130"/>
    <lineage>
        <taxon>Eukaryota</taxon>
        <taxon>Metazoa</taxon>
        <taxon>Cnidaria</taxon>
        <taxon>Anthozoa</taxon>
        <taxon>Hexacorallia</taxon>
        <taxon>Scleractinia</taxon>
        <taxon>Astrocoeniina</taxon>
        <taxon>Acroporidae</taxon>
        <taxon>Acropora</taxon>
    </lineage>
</organism>
<name>A0AAD9R0F0_ACRCE</name>
<evidence type="ECO:0000313" key="1">
    <source>
        <dbReference type="EMBL" id="KAK2570475.1"/>
    </source>
</evidence>
<evidence type="ECO:0000313" key="2">
    <source>
        <dbReference type="Proteomes" id="UP001249851"/>
    </source>
</evidence>
<protein>
    <submittedName>
        <fullName evidence="1">Uncharacterized protein</fullName>
    </submittedName>
</protein>
<dbReference type="EMBL" id="JARQWQ010000008">
    <property type="protein sequence ID" value="KAK2570475.1"/>
    <property type="molecule type" value="Genomic_DNA"/>
</dbReference>
<gene>
    <name evidence="1" type="ORF">P5673_005297</name>
</gene>
<dbReference type="Proteomes" id="UP001249851">
    <property type="component" value="Unassembled WGS sequence"/>
</dbReference>
<accession>A0AAD9R0F0</accession>
<comment type="caution">
    <text evidence="1">The sequence shown here is derived from an EMBL/GenBank/DDBJ whole genome shotgun (WGS) entry which is preliminary data.</text>
</comment>
<sequence length="108" mass="12821">MDVLDSLCQRTKLCQARAGPDFPYLKGGRRKFKYIHLLEQHEEDLTRWYFSNQNENPKSWPSVERVLDENDRDCLNASTEMPADCNSLLQEDNTTETIKRIEEKKWEL</sequence>
<dbReference type="AlphaFoldDB" id="A0AAD9R0F0"/>
<proteinExistence type="predicted"/>
<reference evidence="1" key="2">
    <citation type="journal article" date="2023" name="Science">
        <title>Genomic signatures of disease resistance in endangered staghorn corals.</title>
        <authorList>
            <person name="Vollmer S.V."/>
            <person name="Selwyn J.D."/>
            <person name="Despard B.A."/>
            <person name="Roesel C.L."/>
        </authorList>
    </citation>
    <scope>NUCLEOTIDE SEQUENCE</scope>
    <source>
        <strain evidence="1">K2</strain>
    </source>
</reference>
<reference evidence="1" key="1">
    <citation type="journal article" date="2023" name="G3 (Bethesda)">
        <title>Whole genome assembly and annotation of the endangered Caribbean coral Acropora cervicornis.</title>
        <authorList>
            <person name="Selwyn J.D."/>
            <person name="Vollmer S.V."/>
        </authorList>
    </citation>
    <scope>NUCLEOTIDE SEQUENCE</scope>
    <source>
        <strain evidence="1">K2</strain>
    </source>
</reference>